<feature type="transmembrane region" description="Helical" evidence="6">
    <location>
        <begin position="285"/>
        <end position="311"/>
    </location>
</feature>
<feature type="transmembrane region" description="Helical" evidence="6">
    <location>
        <begin position="323"/>
        <end position="341"/>
    </location>
</feature>
<comment type="subcellular location">
    <subcellularLocation>
        <location evidence="1">Membrane</location>
        <topology evidence="1">Multi-pass membrane protein</topology>
    </subcellularLocation>
</comment>
<evidence type="ECO:0000256" key="4">
    <source>
        <dbReference type="ARBA" id="ARBA00022989"/>
    </source>
</evidence>
<dbReference type="Gene3D" id="1.10.4160.10">
    <property type="entry name" value="Hydantoin permease"/>
    <property type="match status" value="1"/>
</dbReference>
<evidence type="ECO:0000313" key="8">
    <source>
        <dbReference type="Proteomes" id="UP001595696"/>
    </source>
</evidence>
<gene>
    <name evidence="7" type="ORF">ACFO0B_05545</name>
</gene>
<dbReference type="Pfam" id="PF02133">
    <property type="entry name" value="Transp_cyt_pur"/>
    <property type="match status" value="1"/>
</dbReference>
<dbReference type="EMBL" id="JBHSAX010000005">
    <property type="protein sequence ID" value="MFC3961451.1"/>
    <property type="molecule type" value="Genomic_DNA"/>
</dbReference>
<evidence type="ECO:0000256" key="3">
    <source>
        <dbReference type="ARBA" id="ARBA00022692"/>
    </source>
</evidence>
<feature type="transmembrane region" description="Helical" evidence="6">
    <location>
        <begin position="167"/>
        <end position="186"/>
    </location>
</feature>
<keyword evidence="5 6" id="KW-0472">Membrane</keyword>
<evidence type="ECO:0000256" key="2">
    <source>
        <dbReference type="ARBA" id="ARBA00008974"/>
    </source>
</evidence>
<keyword evidence="8" id="KW-1185">Reference proteome</keyword>
<dbReference type="InterPro" id="IPR001248">
    <property type="entry name" value="Pur-cyt_permease"/>
</dbReference>
<protein>
    <submittedName>
        <fullName evidence="7">Cytosine permease</fullName>
    </submittedName>
</protein>
<organism evidence="7 8">
    <name type="scientific">Nocardia jiangsuensis</name>
    <dbReference type="NCBI Taxonomy" id="1691563"/>
    <lineage>
        <taxon>Bacteria</taxon>
        <taxon>Bacillati</taxon>
        <taxon>Actinomycetota</taxon>
        <taxon>Actinomycetes</taxon>
        <taxon>Mycobacteriales</taxon>
        <taxon>Nocardiaceae</taxon>
        <taxon>Nocardia</taxon>
    </lineage>
</organism>
<dbReference type="InterPro" id="IPR030191">
    <property type="entry name" value="CodB"/>
</dbReference>
<proteinExistence type="inferred from homology"/>
<dbReference type="RefSeq" id="WP_378611205.1">
    <property type="nucleotide sequence ID" value="NZ_JBHSAX010000005.1"/>
</dbReference>
<feature type="transmembrane region" description="Helical" evidence="6">
    <location>
        <begin position="238"/>
        <end position="265"/>
    </location>
</feature>
<feature type="transmembrane region" description="Helical" evidence="6">
    <location>
        <begin position="66"/>
        <end position="86"/>
    </location>
</feature>
<feature type="transmembrane region" description="Helical" evidence="6">
    <location>
        <begin position="381"/>
        <end position="401"/>
    </location>
</feature>
<accession>A0ABV8DN83</accession>
<sequence>MSTELNTAPPAAAPLPSDEYESVPVPTAARRSLVSVSAVWLGFPMILTCAVFGGLIVYSLGFWRGMLAILLGNLVLMGYVGALSYLAGKTGKSFALIAIDTFGRRGYRLVSGFLATVVIGWFAFQTGLTGSILATSLGWDERLTSLGAGIGYVLVTLLGIRALSAIGVIAAPLYLALGITAVVLALGESSWSSALGYAGAGSALSLGAAVTLVIACFIDSGTMTADFTRWSRNGREGFLAAFSAFPVGNTVALVIGGLIVALGAAANPAADGGNFLSILIDQGGWLVPVAVIFVFVNLGSVCAHCLYNGAVGWSQLTGQRMRALSVVLGVIGVLLAVAGVWSHFETWLNLLGVIVPPIGIVLILDQLVLRHRVARETAWRWEAFAAWAVGAVAALAAHEWAPALSDAIVGMVVGAAVFSALSLRNREAVTA</sequence>
<feature type="transmembrane region" description="Helical" evidence="6">
    <location>
        <begin position="198"/>
        <end position="218"/>
    </location>
</feature>
<feature type="transmembrane region" description="Helical" evidence="6">
    <location>
        <begin position="38"/>
        <end position="60"/>
    </location>
</feature>
<feature type="transmembrane region" description="Helical" evidence="6">
    <location>
        <begin position="106"/>
        <end position="123"/>
    </location>
</feature>
<feature type="transmembrane region" description="Helical" evidence="6">
    <location>
        <begin position="347"/>
        <end position="369"/>
    </location>
</feature>
<dbReference type="PANTHER" id="PTHR30569">
    <property type="entry name" value="CYTOSINE TRANSPORTER CODB"/>
    <property type="match status" value="1"/>
</dbReference>
<dbReference type="PANTHER" id="PTHR30569:SF0">
    <property type="entry name" value="CYTOSINE PERMEASE"/>
    <property type="match status" value="1"/>
</dbReference>
<dbReference type="Proteomes" id="UP001595696">
    <property type="component" value="Unassembled WGS sequence"/>
</dbReference>
<feature type="transmembrane region" description="Helical" evidence="6">
    <location>
        <begin position="407"/>
        <end position="423"/>
    </location>
</feature>
<evidence type="ECO:0000256" key="6">
    <source>
        <dbReference type="SAM" id="Phobius"/>
    </source>
</evidence>
<evidence type="ECO:0000313" key="7">
    <source>
        <dbReference type="EMBL" id="MFC3961451.1"/>
    </source>
</evidence>
<keyword evidence="3 6" id="KW-0812">Transmembrane</keyword>
<keyword evidence="4 6" id="KW-1133">Transmembrane helix</keyword>
<comment type="similarity">
    <text evidence="2">Belongs to the purine-cytosine permease (2.A.39) family.</text>
</comment>
<evidence type="ECO:0000256" key="1">
    <source>
        <dbReference type="ARBA" id="ARBA00004141"/>
    </source>
</evidence>
<name>A0ABV8DN83_9NOCA</name>
<reference evidence="8" key="1">
    <citation type="journal article" date="2019" name="Int. J. Syst. Evol. Microbiol.">
        <title>The Global Catalogue of Microorganisms (GCM) 10K type strain sequencing project: providing services to taxonomists for standard genome sequencing and annotation.</title>
        <authorList>
            <consortium name="The Broad Institute Genomics Platform"/>
            <consortium name="The Broad Institute Genome Sequencing Center for Infectious Disease"/>
            <person name="Wu L."/>
            <person name="Ma J."/>
        </authorList>
    </citation>
    <scope>NUCLEOTIDE SEQUENCE [LARGE SCALE GENOMIC DNA]</scope>
    <source>
        <strain evidence="8">CGMCC 4.7330</strain>
    </source>
</reference>
<evidence type="ECO:0000256" key="5">
    <source>
        <dbReference type="ARBA" id="ARBA00023136"/>
    </source>
</evidence>
<feature type="transmembrane region" description="Helical" evidence="6">
    <location>
        <begin position="143"/>
        <end position="160"/>
    </location>
</feature>
<comment type="caution">
    <text evidence="7">The sequence shown here is derived from an EMBL/GenBank/DDBJ whole genome shotgun (WGS) entry which is preliminary data.</text>
</comment>